<evidence type="ECO:0000256" key="8">
    <source>
        <dbReference type="RuleBase" id="RU004549"/>
    </source>
</evidence>
<comment type="subcellular location">
    <subcellularLocation>
        <location evidence="1 8">Nucleus</location>
    </subcellularLocation>
</comment>
<dbReference type="InterPro" id="IPR053793">
    <property type="entry name" value="PB1-like"/>
</dbReference>
<comment type="function">
    <text evidence="8">Aux/IAA proteins are short-lived transcriptional factors that function as repressors of early auxin response genes at low auxin concentrations.</text>
</comment>
<dbReference type="InterPro" id="IPR003311">
    <property type="entry name" value="AUX_IAA"/>
</dbReference>
<keyword evidence="7 8" id="KW-0927">Auxin signaling pathway</keyword>
<dbReference type="InterPro" id="IPR033389">
    <property type="entry name" value="AUX/IAA_dom"/>
</dbReference>
<evidence type="ECO:0000256" key="9">
    <source>
        <dbReference type="SAM" id="MobiDB-lite"/>
    </source>
</evidence>
<keyword evidence="12" id="KW-1185">Reference proteome</keyword>
<evidence type="ECO:0000256" key="1">
    <source>
        <dbReference type="ARBA" id="ARBA00004123"/>
    </source>
</evidence>
<keyword evidence="4 8" id="KW-0805">Transcription regulation</keyword>
<name>A0A6A2Z509_HIBSY</name>
<organism evidence="11 12">
    <name type="scientific">Hibiscus syriacus</name>
    <name type="common">Rose of Sharon</name>
    <dbReference type="NCBI Taxonomy" id="106335"/>
    <lineage>
        <taxon>Eukaryota</taxon>
        <taxon>Viridiplantae</taxon>
        <taxon>Streptophyta</taxon>
        <taxon>Embryophyta</taxon>
        <taxon>Tracheophyta</taxon>
        <taxon>Spermatophyta</taxon>
        <taxon>Magnoliopsida</taxon>
        <taxon>eudicotyledons</taxon>
        <taxon>Gunneridae</taxon>
        <taxon>Pentapetalae</taxon>
        <taxon>rosids</taxon>
        <taxon>malvids</taxon>
        <taxon>Malvales</taxon>
        <taxon>Malvaceae</taxon>
        <taxon>Malvoideae</taxon>
        <taxon>Hibiscus</taxon>
    </lineage>
</organism>
<dbReference type="Proteomes" id="UP000436088">
    <property type="component" value="Unassembled WGS sequence"/>
</dbReference>
<comment type="subunit">
    <text evidence="8">Homodimers and heterodimers.</text>
</comment>
<dbReference type="GO" id="GO:0005634">
    <property type="term" value="C:nucleus"/>
    <property type="evidence" value="ECO:0007669"/>
    <property type="project" value="UniProtKB-SubCell"/>
</dbReference>
<dbReference type="SUPFAM" id="SSF54277">
    <property type="entry name" value="CAD &amp; PB1 domains"/>
    <property type="match status" value="1"/>
</dbReference>
<dbReference type="AlphaFoldDB" id="A0A6A2Z509"/>
<dbReference type="Gene3D" id="3.10.20.90">
    <property type="entry name" value="Phosphatidylinositol 3-kinase Catalytic Subunit, Chain A, domain 1"/>
    <property type="match status" value="1"/>
</dbReference>
<feature type="region of interest" description="Disordered" evidence="9">
    <location>
        <begin position="51"/>
        <end position="78"/>
    </location>
</feature>
<dbReference type="PANTHER" id="PTHR31734">
    <property type="entry name" value="AUXIN-RESPONSIVE PROTEIN IAA17"/>
    <property type="match status" value="1"/>
</dbReference>
<evidence type="ECO:0000256" key="2">
    <source>
        <dbReference type="ARBA" id="ARBA00006728"/>
    </source>
</evidence>
<reference evidence="11" key="1">
    <citation type="submission" date="2019-09" db="EMBL/GenBank/DDBJ databases">
        <title>Draft genome information of white flower Hibiscus syriacus.</title>
        <authorList>
            <person name="Kim Y.-M."/>
        </authorList>
    </citation>
    <scope>NUCLEOTIDE SEQUENCE [LARGE SCALE GENOMIC DNA]</scope>
    <source>
        <strain evidence="11">YM2019G1</strain>
    </source>
</reference>
<evidence type="ECO:0000256" key="3">
    <source>
        <dbReference type="ARBA" id="ARBA00022491"/>
    </source>
</evidence>
<comment type="caution">
    <text evidence="11">The sequence shown here is derived from an EMBL/GenBank/DDBJ whole genome shotgun (WGS) entry which is preliminary data.</text>
</comment>
<dbReference type="Pfam" id="PF02309">
    <property type="entry name" value="AUX_IAA"/>
    <property type="match status" value="2"/>
</dbReference>
<evidence type="ECO:0000259" key="10">
    <source>
        <dbReference type="PROSITE" id="PS51745"/>
    </source>
</evidence>
<evidence type="ECO:0000313" key="11">
    <source>
        <dbReference type="EMBL" id="KAE8687094.1"/>
    </source>
</evidence>
<accession>A0A6A2Z509</accession>
<dbReference type="PROSITE" id="PS51745">
    <property type="entry name" value="PB1"/>
    <property type="match status" value="1"/>
</dbReference>
<dbReference type="GO" id="GO:0006355">
    <property type="term" value="P:regulation of DNA-templated transcription"/>
    <property type="evidence" value="ECO:0007669"/>
    <property type="project" value="InterPro"/>
</dbReference>
<evidence type="ECO:0000256" key="5">
    <source>
        <dbReference type="ARBA" id="ARBA00023163"/>
    </source>
</evidence>
<keyword evidence="6 8" id="KW-0539">Nucleus</keyword>
<gene>
    <name evidence="11" type="ORF">F3Y22_tig00111022pilonHSYRG00016</name>
</gene>
<sequence length="204" mass="23404">MELQLGLALPTTPFFPFKMQAPFDSNVKGSCSSSGGRKKSRVVPKTLHLLVWDTNQPNEDDDPKELDDNSSSAILNNDDEGLVGWPPVKAWRNKLRRRVHNGRANTNRVAAKNNCGVRALNSTYVKVKLEGNAITRKIDLSVHRSFESLTATLMRMFYISDEHWRKNFKLAYQDREGDWLLAEDVPWRTFIRSLKCIKLIRSRC</sequence>
<proteinExistence type="inferred from homology"/>
<dbReference type="GO" id="GO:0009734">
    <property type="term" value="P:auxin-activated signaling pathway"/>
    <property type="evidence" value="ECO:0007669"/>
    <property type="project" value="UniProtKB-UniRule"/>
</dbReference>
<evidence type="ECO:0000313" key="12">
    <source>
        <dbReference type="Proteomes" id="UP000436088"/>
    </source>
</evidence>
<comment type="similarity">
    <text evidence="2 8">Belongs to the Aux/IAA family.</text>
</comment>
<evidence type="ECO:0000256" key="6">
    <source>
        <dbReference type="ARBA" id="ARBA00023242"/>
    </source>
</evidence>
<evidence type="ECO:0000256" key="7">
    <source>
        <dbReference type="ARBA" id="ARBA00023294"/>
    </source>
</evidence>
<dbReference type="EMBL" id="VEPZ02001205">
    <property type="protein sequence ID" value="KAE8687094.1"/>
    <property type="molecule type" value="Genomic_DNA"/>
</dbReference>
<dbReference type="PANTHER" id="PTHR31734:SF38">
    <property type="entry name" value="AUXIN-RESPONSIVE PROTEIN IAA29"/>
    <property type="match status" value="1"/>
</dbReference>
<evidence type="ECO:0000256" key="4">
    <source>
        <dbReference type="ARBA" id="ARBA00023015"/>
    </source>
</evidence>
<feature type="domain" description="PB1" evidence="10">
    <location>
        <begin position="122"/>
        <end position="204"/>
    </location>
</feature>
<keyword evidence="5 8" id="KW-0804">Transcription</keyword>
<protein>
    <recommendedName>
        <fullName evidence="8">Auxin-responsive protein</fullName>
    </recommendedName>
</protein>
<keyword evidence="3 8" id="KW-0678">Repressor</keyword>